<feature type="chain" id="PRO_5042240299" evidence="1">
    <location>
        <begin position="26"/>
        <end position="97"/>
    </location>
</feature>
<gene>
    <name evidence="2" type="ORF">FB45DRAFT_937875</name>
</gene>
<feature type="signal peptide" evidence="1">
    <location>
        <begin position="1"/>
        <end position="25"/>
    </location>
</feature>
<keyword evidence="3" id="KW-1185">Reference proteome</keyword>
<accession>A0AAD7B9N3</accession>
<comment type="caution">
    <text evidence="2">The sequence shown here is derived from an EMBL/GenBank/DDBJ whole genome shotgun (WGS) entry which is preliminary data.</text>
</comment>
<organism evidence="2 3">
    <name type="scientific">Roridomyces roridus</name>
    <dbReference type="NCBI Taxonomy" id="1738132"/>
    <lineage>
        <taxon>Eukaryota</taxon>
        <taxon>Fungi</taxon>
        <taxon>Dikarya</taxon>
        <taxon>Basidiomycota</taxon>
        <taxon>Agaricomycotina</taxon>
        <taxon>Agaricomycetes</taxon>
        <taxon>Agaricomycetidae</taxon>
        <taxon>Agaricales</taxon>
        <taxon>Marasmiineae</taxon>
        <taxon>Mycenaceae</taxon>
        <taxon>Roridomyces</taxon>
    </lineage>
</organism>
<name>A0AAD7B9N3_9AGAR</name>
<dbReference type="AlphaFoldDB" id="A0AAD7B9N3"/>
<sequence>MSRPLRYLGLLMSLPLLIIPTDTHGCTPGGAAEAHLRFAEHAARRLVGRQAKLSSVCTLGALATTLVRSTRMLHDTLTTHAVSESRIVRRPTGGSGD</sequence>
<dbReference type="Proteomes" id="UP001221142">
    <property type="component" value="Unassembled WGS sequence"/>
</dbReference>
<protein>
    <submittedName>
        <fullName evidence="2">Uncharacterized protein</fullName>
    </submittedName>
</protein>
<proteinExistence type="predicted"/>
<keyword evidence="1" id="KW-0732">Signal</keyword>
<evidence type="ECO:0000313" key="3">
    <source>
        <dbReference type="Proteomes" id="UP001221142"/>
    </source>
</evidence>
<reference evidence="2" key="1">
    <citation type="submission" date="2023-03" db="EMBL/GenBank/DDBJ databases">
        <title>Massive genome expansion in bonnet fungi (Mycena s.s.) driven by repeated elements and novel gene families across ecological guilds.</title>
        <authorList>
            <consortium name="Lawrence Berkeley National Laboratory"/>
            <person name="Harder C.B."/>
            <person name="Miyauchi S."/>
            <person name="Viragh M."/>
            <person name="Kuo A."/>
            <person name="Thoen E."/>
            <person name="Andreopoulos B."/>
            <person name="Lu D."/>
            <person name="Skrede I."/>
            <person name="Drula E."/>
            <person name="Henrissat B."/>
            <person name="Morin E."/>
            <person name="Kohler A."/>
            <person name="Barry K."/>
            <person name="LaButti K."/>
            <person name="Morin E."/>
            <person name="Salamov A."/>
            <person name="Lipzen A."/>
            <person name="Mereny Z."/>
            <person name="Hegedus B."/>
            <person name="Baldrian P."/>
            <person name="Stursova M."/>
            <person name="Weitz H."/>
            <person name="Taylor A."/>
            <person name="Grigoriev I.V."/>
            <person name="Nagy L.G."/>
            <person name="Martin F."/>
            <person name="Kauserud H."/>
        </authorList>
    </citation>
    <scope>NUCLEOTIDE SEQUENCE</scope>
    <source>
        <strain evidence="2">9284</strain>
    </source>
</reference>
<evidence type="ECO:0000256" key="1">
    <source>
        <dbReference type="SAM" id="SignalP"/>
    </source>
</evidence>
<dbReference type="EMBL" id="JARKIF010000027">
    <property type="protein sequence ID" value="KAJ7614072.1"/>
    <property type="molecule type" value="Genomic_DNA"/>
</dbReference>
<evidence type="ECO:0000313" key="2">
    <source>
        <dbReference type="EMBL" id="KAJ7614072.1"/>
    </source>
</evidence>